<proteinExistence type="predicted"/>
<evidence type="ECO:0000313" key="4">
    <source>
        <dbReference type="Proteomes" id="UP000046176"/>
    </source>
</evidence>
<reference evidence="3 4" key="1">
    <citation type="submission" date="2014-08" db="EMBL/GenBank/DDBJ databases">
        <authorList>
            <person name="Chen Y.-H."/>
        </authorList>
    </citation>
    <scope>NUCLEOTIDE SEQUENCE [LARGE SCALE GENOMIC DNA]</scope>
</reference>
<dbReference type="SUPFAM" id="SSF46689">
    <property type="entry name" value="Homeodomain-like"/>
    <property type="match status" value="1"/>
</dbReference>
<evidence type="ECO:0000313" key="3">
    <source>
        <dbReference type="Proteomes" id="UP000039660"/>
    </source>
</evidence>
<dbReference type="Pfam" id="PF13551">
    <property type="entry name" value="HTH_29"/>
    <property type="match status" value="1"/>
</dbReference>
<dbReference type="Proteomes" id="UP000039660">
    <property type="component" value="Unassembled WGS sequence"/>
</dbReference>
<sequence>MGSAISLRADFNGDDLRQLARQTKDADQARRLLALAMIYDGCSRADAARLGSVTLQVVRDWVVRFNARGPDGLINGKAPGKPPLLSADQRAALAEAIERGPTPYLDGVVRWRLCDLGQVAMGRVPRLGQRANLEP</sequence>
<protein>
    <submittedName>
        <fullName evidence="2">ISSod10, transposase OrfA</fullName>
    </submittedName>
</protein>
<organism evidence="2 3">
    <name type="scientific">Neorhizobium galegae bv. officinalis</name>
    <dbReference type="NCBI Taxonomy" id="323656"/>
    <lineage>
        <taxon>Bacteria</taxon>
        <taxon>Pseudomonadati</taxon>
        <taxon>Pseudomonadota</taxon>
        <taxon>Alphaproteobacteria</taxon>
        <taxon>Hyphomicrobiales</taxon>
        <taxon>Rhizobiaceae</taxon>
        <taxon>Rhizobium/Agrobacterium group</taxon>
        <taxon>Neorhizobium</taxon>
    </lineage>
</organism>
<accession>A0A0T7H1X4</accession>
<dbReference type="EMBL" id="CCRK01000016">
    <property type="protein sequence ID" value="CDZ53459.1"/>
    <property type="molecule type" value="Genomic_DNA"/>
</dbReference>
<evidence type="ECO:0000313" key="1">
    <source>
        <dbReference type="EMBL" id="CDZ41079.1"/>
    </source>
</evidence>
<dbReference type="InterPro" id="IPR009057">
    <property type="entry name" value="Homeodomain-like_sf"/>
</dbReference>
<dbReference type="Proteomes" id="UP000046176">
    <property type="component" value="Unassembled WGS sequence"/>
</dbReference>
<dbReference type="AlphaFoldDB" id="A0A0T7H1X4"/>
<evidence type="ECO:0000313" key="2">
    <source>
        <dbReference type="EMBL" id="CDZ53459.1"/>
    </source>
</evidence>
<gene>
    <name evidence="2" type="primary">orfA</name>
    <name evidence="1" type="ORF">NGAL_HAMBI1145_57060</name>
    <name evidence="2" type="ORF">NGAL_HAMBI1189_50010</name>
</gene>
<name>A0A0T7H1X4_NEOGA</name>
<dbReference type="EMBL" id="CCRH01000027">
    <property type="protein sequence ID" value="CDZ41079.1"/>
    <property type="molecule type" value="Genomic_DNA"/>
</dbReference>